<accession>A0A9X7Z8G1</accession>
<feature type="transmembrane region" description="Helical" evidence="7">
    <location>
        <begin position="159"/>
        <end position="178"/>
    </location>
</feature>
<keyword evidence="9" id="KW-1185">Reference proteome</keyword>
<dbReference type="PANTHER" id="PTHR43663">
    <property type="entry name" value="CHROMATE TRANSPORT PROTEIN-RELATED"/>
    <property type="match status" value="1"/>
</dbReference>
<evidence type="ECO:0000256" key="2">
    <source>
        <dbReference type="ARBA" id="ARBA00005262"/>
    </source>
</evidence>
<evidence type="ECO:0000313" key="8">
    <source>
        <dbReference type="EMBL" id="QSO48273.1"/>
    </source>
</evidence>
<dbReference type="InterPro" id="IPR052518">
    <property type="entry name" value="CHR_Transporter"/>
</dbReference>
<reference evidence="8 9" key="1">
    <citation type="submission" date="2021-02" db="EMBL/GenBank/DDBJ databases">
        <title>Alicyclobacillus curvatus sp. nov. and Alicyclobacillus mengziensis sp. nov., two acidophilic bacteria isolated from acid mine drainage.</title>
        <authorList>
            <person name="Huang Y."/>
        </authorList>
    </citation>
    <scope>NUCLEOTIDE SEQUENCE [LARGE SCALE GENOMIC DNA]</scope>
    <source>
        <strain evidence="8 9">S30H14</strain>
    </source>
</reference>
<dbReference type="InterPro" id="IPR003370">
    <property type="entry name" value="Chromate_transpt"/>
</dbReference>
<name>A0A9X7Z8G1_9BACL</name>
<keyword evidence="4 7" id="KW-0812">Transmembrane</keyword>
<organism evidence="8 9">
    <name type="scientific">Alicyclobacillus mengziensis</name>
    <dbReference type="NCBI Taxonomy" id="2931921"/>
    <lineage>
        <taxon>Bacteria</taxon>
        <taxon>Bacillati</taxon>
        <taxon>Bacillota</taxon>
        <taxon>Bacilli</taxon>
        <taxon>Bacillales</taxon>
        <taxon>Alicyclobacillaceae</taxon>
        <taxon>Alicyclobacillus</taxon>
    </lineage>
</organism>
<evidence type="ECO:0000256" key="3">
    <source>
        <dbReference type="ARBA" id="ARBA00022475"/>
    </source>
</evidence>
<evidence type="ECO:0000256" key="1">
    <source>
        <dbReference type="ARBA" id="ARBA00004651"/>
    </source>
</evidence>
<dbReference type="PANTHER" id="PTHR43663:SF1">
    <property type="entry name" value="CHROMATE TRANSPORTER"/>
    <property type="match status" value="1"/>
</dbReference>
<evidence type="ECO:0000256" key="4">
    <source>
        <dbReference type="ARBA" id="ARBA00022692"/>
    </source>
</evidence>
<dbReference type="KEGG" id="afx:JZ786_04565"/>
<keyword evidence="3" id="KW-1003">Cell membrane</keyword>
<sequence length="187" mass="20267">MRLIVAMVRTGVLGYGGGPAIIPLIRHEAVNRYEWLDDEEFAEILALANTLPGPLAPKMASYLGYRLKGTKGAIVGILAIILPTSLAMILLLGILTRLHSSPVVQGMIAAVNPVIVAMLAGMTYDFAKKAHKALGLWVAMLFGGIAFVLLELIHVPMAIVVLVFLMYGSVHLLLMSTVRHRWTKKGE</sequence>
<dbReference type="AlphaFoldDB" id="A0A9X7Z8G1"/>
<feature type="transmembrane region" description="Helical" evidence="7">
    <location>
        <begin position="73"/>
        <end position="95"/>
    </location>
</feature>
<evidence type="ECO:0000256" key="6">
    <source>
        <dbReference type="ARBA" id="ARBA00023136"/>
    </source>
</evidence>
<keyword evidence="6 7" id="KW-0472">Membrane</keyword>
<dbReference type="Proteomes" id="UP000663505">
    <property type="component" value="Chromosome"/>
</dbReference>
<gene>
    <name evidence="8" type="ORF">JZ786_04565</name>
</gene>
<dbReference type="GO" id="GO:0015109">
    <property type="term" value="F:chromate transmembrane transporter activity"/>
    <property type="evidence" value="ECO:0007669"/>
    <property type="project" value="InterPro"/>
</dbReference>
<evidence type="ECO:0000256" key="5">
    <source>
        <dbReference type="ARBA" id="ARBA00022989"/>
    </source>
</evidence>
<proteinExistence type="inferred from homology"/>
<comment type="similarity">
    <text evidence="2">Belongs to the chromate ion transporter (CHR) (TC 2.A.51) family.</text>
</comment>
<keyword evidence="5 7" id="KW-1133">Transmembrane helix</keyword>
<dbReference type="EMBL" id="CP071182">
    <property type="protein sequence ID" value="QSO48273.1"/>
    <property type="molecule type" value="Genomic_DNA"/>
</dbReference>
<dbReference type="Pfam" id="PF02417">
    <property type="entry name" value="Chromate_transp"/>
    <property type="match status" value="1"/>
</dbReference>
<dbReference type="RefSeq" id="WP_206657608.1">
    <property type="nucleotide sequence ID" value="NZ_CP071182.1"/>
</dbReference>
<comment type="subcellular location">
    <subcellularLocation>
        <location evidence="1">Cell membrane</location>
        <topology evidence="1">Multi-pass membrane protein</topology>
    </subcellularLocation>
</comment>
<dbReference type="GO" id="GO:0005886">
    <property type="term" value="C:plasma membrane"/>
    <property type="evidence" value="ECO:0007669"/>
    <property type="project" value="UniProtKB-SubCell"/>
</dbReference>
<protein>
    <submittedName>
        <fullName evidence="8">Chromate transporter</fullName>
    </submittedName>
</protein>
<feature type="transmembrane region" description="Helical" evidence="7">
    <location>
        <begin position="107"/>
        <end position="127"/>
    </location>
</feature>
<evidence type="ECO:0000313" key="9">
    <source>
        <dbReference type="Proteomes" id="UP000663505"/>
    </source>
</evidence>
<feature type="transmembrane region" description="Helical" evidence="7">
    <location>
        <begin position="134"/>
        <end position="153"/>
    </location>
</feature>
<evidence type="ECO:0000256" key="7">
    <source>
        <dbReference type="SAM" id="Phobius"/>
    </source>
</evidence>